<dbReference type="RefSeq" id="XP_054855828.1">
    <property type="nucleotide sequence ID" value="XM_054999853.1"/>
</dbReference>
<keyword evidence="2 7" id="KW-0732">Signal</keyword>
<dbReference type="KEGG" id="emc:129343568"/>
<dbReference type="InterPro" id="IPR036116">
    <property type="entry name" value="FN3_sf"/>
</dbReference>
<dbReference type="GO" id="GO:0004896">
    <property type="term" value="F:cytokine receptor activity"/>
    <property type="evidence" value="ECO:0007669"/>
    <property type="project" value="TreeGrafter"/>
</dbReference>
<evidence type="ECO:0000256" key="5">
    <source>
        <dbReference type="SAM" id="MobiDB-lite"/>
    </source>
</evidence>
<dbReference type="InterPro" id="IPR003961">
    <property type="entry name" value="FN3_dom"/>
</dbReference>
<keyword evidence="3" id="KW-1015">Disulfide bond</keyword>
<dbReference type="SUPFAM" id="SSF49265">
    <property type="entry name" value="Fibronectin type III"/>
    <property type="match status" value="2"/>
</dbReference>
<evidence type="ECO:0000313" key="11">
    <source>
        <dbReference type="RefSeq" id="XP_054855828.1"/>
    </source>
</evidence>
<reference evidence="11" key="1">
    <citation type="submission" date="2025-08" db="UniProtKB">
        <authorList>
            <consortium name="RefSeq"/>
        </authorList>
    </citation>
    <scope>IDENTIFICATION</scope>
    <source>
        <tissue evidence="11">Blood</tissue>
    </source>
</reference>
<gene>
    <name evidence="11" type="primary">IL22RA1</name>
</gene>
<keyword evidence="6" id="KW-1133">Transmembrane helix</keyword>
<dbReference type="InterPro" id="IPR015373">
    <property type="entry name" value="Interferon/interleukin_rcp_dom"/>
</dbReference>
<evidence type="ECO:0000259" key="9">
    <source>
        <dbReference type="Pfam" id="PF09294"/>
    </source>
</evidence>
<feature type="region of interest" description="Disordered" evidence="5">
    <location>
        <begin position="389"/>
        <end position="423"/>
    </location>
</feature>
<feature type="transmembrane region" description="Helical" evidence="6">
    <location>
        <begin position="229"/>
        <end position="252"/>
    </location>
</feature>
<feature type="domain" description="Fibronectin type-III" evidence="8">
    <location>
        <begin position="26"/>
        <end position="100"/>
    </location>
</feature>
<dbReference type="Pfam" id="PF01108">
    <property type="entry name" value="Tissue_fac"/>
    <property type="match status" value="1"/>
</dbReference>
<evidence type="ECO:0000256" key="1">
    <source>
        <dbReference type="ARBA" id="ARBA00005399"/>
    </source>
</evidence>
<dbReference type="PANTHER" id="PTHR20859">
    <property type="entry name" value="INTERFERON/INTERLEUKIN RECEPTOR"/>
    <property type="match status" value="1"/>
</dbReference>
<evidence type="ECO:0000256" key="2">
    <source>
        <dbReference type="ARBA" id="ARBA00022729"/>
    </source>
</evidence>
<feature type="compositionally biased region" description="Basic residues" evidence="5">
    <location>
        <begin position="413"/>
        <end position="422"/>
    </location>
</feature>
<feature type="signal peptide" evidence="7">
    <location>
        <begin position="1"/>
        <end position="19"/>
    </location>
</feature>
<feature type="domain" description="Interferon/interleukin receptor" evidence="9">
    <location>
        <begin position="119"/>
        <end position="201"/>
    </location>
</feature>
<dbReference type="Proteomes" id="UP001190640">
    <property type="component" value="Chromosome 15"/>
</dbReference>
<dbReference type="InterPro" id="IPR050650">
    <property type="entry name" value="Type-II_Cytokine-TF_Rcpt"/>
</dbReference>
<evidence type="ECO:0000256" key="4">
    <source>
        <dbReference type="ARBA" id="ARBA00023170"/>
    </source>
</evidence>
<evidence type="ECO:0000256" key="3">
    <source>
        <dbReference type="ARBA" id="ARBA00023157"/>
    </source>
</evidence>
<organism evidence="10 11">
    <name type="scientific">Eublepharis macularius</name>
    <name type="common">Leopard gecko</name>
    <name type="synonym">Cyrtodactylus macularius</name>
    <dbReference type="NCBI Taxonomy" id="481883"/>
    <lineage>
        <taxon>Eukaryota</taxon>
        <taxon>Metazoa</taxon>
        <taxon>Chordata</taxon>
        <taxon>Craniata</taxon>
        <taxon>Vertebrata</taxon>
        <taxon>Euteleostomi</taxon>
        <taxon>Lepidosauria</taxon>
        <taxon>Squamata</taxon>
        <taxon>Bifurcata</taxon>
        <taxon>Gekkota</taxon>
        <taxon>Eublepharidae</taxon>
        <taxon>Eublepharinae</taxon>
        <taxon>Eublepharis</taxon>
    </lineage>
</organism>
<evidence type="ECO:0000256" key="7">
    <source>
        <dbReference type="SAM" id="SignalP"/>
    </source>
</evidence>
<dbReference type="AlphaFoldDB" id="A0AA97LH18"/>
<evidence type="ECO:0000259" key="8">
    <source>
        <dbReference type="Pfam" id="PF01108"/>
    </source>
</evidence>
<accession>A0AA97LH18</accession>
<evidence type="ECO:0000313" key="10">
    <source>
        <dbReference type="Proteomes" id="UP001190640"/>
    </source>
</evidence>
<keyword evidence="6" id="KW-0812">Transmembrane</keyword>
<dbReference type="GO" id="GO:0005886">
    <property type="term" value="C:plasma membrane"/>
    <property type="evidence" value="ECO:0007669"/>
    <property type="project" value="TreeGrafter"/>
</dbReference>
<dbReference type="InterPro" id="IPR013783">
    <property type="entry name" value="Ig-like_fold"/>
</dbReference>
<dbReference type="CTD" id="58985"/>
<dbReference type="Pfam" id="PF09294">
    <property type="entry name" value="Interfer-bind"/>
    <property type="match status" value="1"/>
</dbReference>
<evidence type="ECO:0000256" key="6">
    <source>
        <dbReference type="SAM" id="Phobius"/>
    </source>
</evidence>
<comment type="similarity">
    <text evidence="1">Belongs to the type II cytokine receptor family.</text>
</comment>
<dbReference type="PANTHER" id="PTHR20859:SF53">
    <property type="entry name" value="INTERLEUKIN-22 RECEPTOR SUBUNIT ALPHA-1"/>
    <property type="match status" value="1"/>
</dbReference>
<dbReference type="GeneID" id="129343568"/>
<keyword evidence="6" id="KW-0472">Membrane</keyword>
<dbReference type="FunFam" id="2.60.40.10:FF:000348">
    <property type="entry name" value="Interleukin 20 receptor subunit alpha"/>
    <property type="match status" value="1"/>
</dbReference>
<keyword evidence="10" id="KW-1185">Reference proteome</keyword>
<proteinExistence type="inferred from homology"/>
<dbReference type="Gene3D" id="2.60.40.10">
    <property type="entry name" value="Immunoglobulins"/>
    <property type="match status" value="2"/>
</dbReference>
<name>A0AA97LH18_EUBMA</name>
<feature type="chain" id="PRO_5041730568" evidence="7">
    <location>
        <begin position="20"/>
        <end position="609"/>
    </location>
</feature>
<keyword evidence="4 11" id="KW-0675">Receptor</keyword>
<feature type="compositionally biased region" description="Polar residues" evidence="5">
    <location>
        <begin position="389"/>
        <end position="400"/>
    </location>
</feature>
<protein>
    <submittedName>
        <fullName evidence="11">Interleukin-22 receptor subunit alpha-1</fullName>
    </submittedName>
</protein>
<sequence length="609" mass="69802">MKEILIFWALGSLVGDLLAERSPLIQQATFWSTNFENIFTWDHGRETSPGTVYDVQYKTYGAVWQNKSECQNITQHFCNLTRETESYTERYYARVRAVVPDCCVSKWIKSLRFCPKEDTVVGEPEVKYIPNIRSIKFIIQPPYTPLRDEDNQTLTVEDIFSQFDVIRYQIIIFCENTQQKWKKTENNKEFEISELDPGTEYNGTIHIKYLGKISKPRKFRVKTLPDNLWMPYLFGVVAFMALLIFGTIYYLIYKYIKRFTTQQPMSLNFKDMSRFQPLTLTVEHILMSHDINKSFQMDPEMKPEQIIQHLQEVLEHQKVFDLPERVYQQQAAMASIHCVATPIGQADKAITIGYAPQVTQNKPPHTLDDKRSTLTYGICVEGTSHSNKINSSTSNMTKSDSVVEGSIGNGHTKVQKGKQHKRGLWESLAQKKPAPELERAEEIQQLLLQGDTKGRPQQLPSFLQERVPTILGERTGSYNKQQPVEFLPPTMEISQQATSDGDPPLSSMPNSLFSLCSSNNCSQDPSPGQWVAWDSLAWTNSQWPSSRFQVKECLSQASEGLKNEPKPLSCATPESLVLTQDNMLLPGLFRDLELKLQWDYEQDENTAVS</sequence>